<sequence>MRHKTLQFLAALLLSVGSGTYASAQTVYGLSSQRDGSPGIYSYELCDTGVTNKQLVQPIELTGDDASRRYESLAGGIYVNGKYYYVRYTQTMSGYEADGFWVYDFDSKTTKQIKDLGSVAQGPIFGEEEYDYQTGTMYCGNSFSSAGSTLQILDPSTGNTTAVGNFTLDRYTEKAQQYPDFPDYLVALAMNYDGGMYGVSYWGGLYKVNKQTAACTLVGALDYLPGGALQYADAADLFFDNNTDKLYLYLYQHPSLGGHGSGAELVSIDPATAHVTPVELLPSIKDLLHGNTVTFTVAEASAPQKPQNFTVTAGERGALTATLEWDNPSKTYGRGGTLEDLDSIIIYRNGVEIHRIANPTIGGHETYTDNVPSRGFYNYRLVGVNDMGHGDRVAVGTYIGTGDPQSVTDLHVENAVPNAVVTWTAPTKGKLDAYIDTTALTYDITRLPDSVKVASDIKTTSYTDNTIPKLAKYQYQVVAKASGYSSDATVSETAILGPAIEVPDTLLATEENFNLWKTVDADGDYACWSWNNPSPWSFGGAYSGYNYTDYAPANWLISPYIHLLKDKHYKITFEAYPSNKKITEQLSIGFGKGQDIAQQDSINNFNISGSYAHTLRSNLPIVGEDGYYYFSFLQRTLYANFGLSLKNVVIAEDHEGYIKGTVTAAGKAIAGATVTVNGGEFKATTDENGEYTLSYLPEGTHAVSVKALGYEDTEAQATVAQYDTTIVDIALTALPTYTISGEVKDIAGDAVSGADVEISGYNSYSAVTDAEGKFSIGGVFKNDYYAINVTKNKLKSYNTNFKADKDQSFSILLRDDIRPATHLTAAVDTANAGTVNVNWNAPANDAVVNRIDDGTLTTTVGLQSGTNNSVFGVINRTPSLVSGIQYYIGSTATKTHYSVAVRIFDLDDDGNPTSNLLYENTYVPCTDDQWNTFMLPASVDAPRGYFATIASYGFLGIGIDGAGDSQKYPFRQYTNCFASDYTTGQFGYLDNQSSESLHHNFLLRTIAAPYTVADDSLAANAPRFIFSASRPSADNAELTSLAASNKQIADPEPIAQKVIQQRVRYNVYRMKTTDEANQDAWTLLSEKQAAHSYADTQWGGLEKGVYAYAVTAVYTGDTLSTPVVSDSIGNKMNTTVKIHAVTNTPDNEAYGAKVVLINGGGRHYYETTLNENGEATISNVWKANYEMHITLDGFNAIDSVVNLADKDTYDFTLGLTENIVKPYNLMIDSGSADNARTFIWNYADYYADDFEGHTDFTINSPGKLGWQYIDGDGASTGAFNTGDDTSWPNAFQPMAFIVFNPYQVKESDGSTLADYFSTMRPHSGEKALADFGTTDADQDDWLITPKLHFTRNFKYRFYARSYDGYGYPEQVEVLYSTTTVDPSAFTRIDSVSVSSYYSWVYKEYDIPANAKYVALRAVTKAGKSRCLLIDDVAFGYADALPATPGYMPASHVSTSRMPALDGAYEIYLDGNKVAQQDETEYEFTNLSAGTHTAGVRSAYTSGFSEMSTIDFTVSATDGIQSLSTDSTEPAEYYNLNGQKLSGSQARGGVYIVKQGTRTTKKVRK</sequence>
<dbReference type="InterPro" id="IPR008969">
    <property type="entry name" value="CarboxyPept-like_regulatory"/>
</dbReference>
<dbReference type="Proteomes" id="UP000825483">
    <property type="component" value="Unassembled WGS sequence"/>
</dbReference>
<dbReference type="RefSeq" id="WP_223928586.1">
    <property type="nucleotide sequence ID" value="NZ_BPTU01000002.1"/>
</dbReference>
<protein>
    <recommendedName>
        <fullName evidence="2">Fibronectin type-III domain-containing protein</fullName>
    </recommendedName>
</protein>
<dbReference type="GeneID" id="72466185"/>
<dbReference type="NCBIfam" id="NF038128">
    <property type="entry name" value="choice_anch_J"/>
    <property type="match status" value="1"/>
</dbReference>
<dbReference type="Gene3D" id="2.60.40.1120">
    <property type="entry name" value="Carboxypeptidase-like, regulatory domain"/>
    <property type="match status" value="2"/>
</dbReference>
<evidence type="ECO:0000259" key="2">
    <source>
        <dbReference type="SMART" id="SM00060"/>
    </source>
</evidence>
<reference evidence="3" key="1">
    <citation type="journal article" date="2022" name="Int. J. Syst. Evol. Microbiol.">
        <title>Prevotella lacticifex sp. nov., isolated from the rumen of cows.</title>
        <authorList>
            <person name="Shinkai T."/>
            <person name="Ikeyama N."/>
            <person name="Kumagai M."/>
            <person name="Ohmori H."/>
            <person name="Sakamoto M."/>
            <person name="Ohkuma M."/>
            <person name="Mitsumori M."/>
        </authorList>
    </citation>
    <scope>NUCLEOTIDE SEQUENCE</scope>
    <source>
        <strain evidence="3">R5076</strain>
    </source>
</reference>
<dbReference type="EMBL" id="BPUB01000002">
    <property type="protein sequence ID" value="GJG59772.1"/>
    <property type="molecule type" value="Genomic_DNA"/>
</dbReference>
<feature type="signal peptide" evidence="1">
    <location>
        <begin position="1"/>
        <end position="24"/>
    </location>
</feature>
<keyword evidence="4" id="KW-1185">Reference proteome</keyword>
<dbReference type="SMART" id="SM00060">
    <property type="entry name" value="FN3"/>
    <property type="match status" value="3"/>
</dbReference>
<organism evidence="3 4">
    <name type="scientific">Prevotella lacticifex</name>
    <dbReference type="NCBI Taxonomy" id="2854755"/>
    <lineage>
        <taxon>Bacteria</taxon>
        <taxon>Pseudomonadati</taxon>
        <taxon>Bacteroidota</taxon>
        <taxon>Bacteroidia</taxon>
        <taxon>Bacteroidales</taxon>
        <taxon>Prevotellaceae</taxon>
        <taxon>Prevotella</taxon>
    </lineage>
</organism>
<dbReference type="InterPro" id="IPR003961">
    <property type="entry name" value="FN3_dom"/>
</dbReference>
<evidence type="ECO:0000313" key="4">
    <source>
        <dbReference type="Proteomes" id="UP000825483"/>
    </source>
</evidence>
<feature type="chain" id="PRO_5040142102" description="Fibronectin type-III domain-containing protein" evidence="1">
    <location>
        <begin position="25"/>
        <end position="1564"/>
    </location>
</feature>
<feature type="domain" description="Fibronectin type-III" evidence="2">
    <location>
        <begin position="404"/>
        <end position="485"/>
    </location>
</feature>
<gene>
    <name evidence="3" type="ORF">PRLR5076_26230</name>
</gene>
<dbReference type="SUPFAM" id="SSF49464">
    <property type="entry name" value="Carboxypeptidase regulatory domain-like"/>
    <property type="match status" value="2"/>
</dbReference>
<dbReference type="Gene3D" id="2.60.120.200">
    <property type="match status" value="2"/>
</dbReference>
<feature type="domain" description="Fibronectin type-III" evidence="2">
    <location>
        <begin position="817"/>
        <end position="912"/>
    </location>
</feature>
<keyword evidence="1" id="KW-0732">Signal</keyword>
<evidence type="ECO:0000313" key="3">
    <source>
        <dbReference type="EMBL" id="GJG59772.1"/>
    </source>
</evidence>
<accession>A0A9R1CBQ3</accession>
<proteinExistence type="predicted"/>
<dbReference type="Pfam" id="PF13620">
    <property type="entry name" value="CarboxypepD_reg"/>
    <property type="match status" value="2"/>
</dbReference>
<comment type="caution">
    <text evidence="3">The sequence shown here is derived from an EMBL/GenBank/DDBJ whole genome shotgun (WGS) entry which is preliminary data.</text>
</comment>
<feature type="domain" description="Fibronectin type-III" evidence="2">
    <location>
        <begin position="303"/>
        <end position="390"/>
    </location>
</feature>
<name>A0A9R1CBQ3_9BACT</name>
<evidence type="ECO:0000256" key="1">
    <source>
        <dbReference type="SAM" id="SignalP"/>
    </source>
</evidence>